<dbReference type="Pfam" id="PF12259">
    <property type="entry name" value="Baculo_F"/>
    <property type="match status" value="1"/>
</dbReference>
<evidence type="ECO:0000313" key="1">
    <source>
        <dbReference type="EMBL" id="KAF5180688.1"/>
    </source>
</evidence>
<evidence type="ECO:0000313" key="2">
    <source>
        <dbReference type="Proteomes" id="UP000554482"/>
    </source>
</evidence>
<protein>
    <submittedName>
        <fullName evidence="1">Envelope fusion protein</fullName>
    </submittedName>
</protein>
<proteinExistence type="predicted"/>
<reference evidence="1 2" key="1">
    <citation type="submission" date="2020-06" db="EMBL/GenBank/DDBJ databases">
        <title>Transcriptomic and genomic resources for Thalictrum thalictroides and T. hernandezii: Facilitating candidate gene discovery in an emerging model plant lineage.</title>
        <authorList>
            <person name="Arias T."/>
            <person name="Riano-Pachon D.M."/>
            <person name="Di Stilio V.S."/>
        </authorList>
    </citation>
    <scope>NUCLEOTIDE SEQUENCE [LARGE SCALE GENOMIC DNA]</scope>
    <source>
        <strain evidence="2">cv. WT478/WT964</strain>
        <tissue evidence="1">Leaves</tissue>
    </source>
</reference>
<keyword evidence="2" id="KW-1185">Reference proteome</keyword>
<gene>
    <name evidence="1" type="ORF">FRX31_029725</name>
</gene>
<organism evidence="1 2">
    <name type="scientific">Thalictrum thalictroides</name>
    <name type="common">Rue-anemone</name>
    <name type="synonym">Anemone thalictroides</name>
    <dbReference type="NCBI Taxonomy" id="46969"/>
    <lineage>
        <taxon>Eukaryota</taxon>
        <taxon>Viridiplantae</taxon>
        <taxon>Streptophyta</taxon>
        <taxon>Embryophyta</taxon>
        <taxon>Tracheophyta</taxon>
        <taxon>Spermatophyta</taxon>
        <taxon>Magnoliopsida</taxon>
        <taxon>Ranunculales</taxon>
        <taxon>Ranunculaceae</taxon>
        <taxon>Thalictroideae</taxon>
        <taxon>Thalictrum</taxon>
    </lineage>
</organism>
<feature type="non-terminal residue" evidence="1">
    <location>
        <position position="393"/>
    </location>
</feature>
<dbReference type="Proteomes" id="UP000554482">
    <property type="component" value="Unassembled WGS sequence"/>
</dbReference>
<accession>A0A7J6V7Q1</accession>
<dbReference type="EMBL" id="JABWDY010037069">
    <property type="protein sequence ID" value="KAF5180688.1"/>
    <property type="molecule type" value="Genomic_DNA"/>
</dbReference>
<dbReference type="InterPro" id="IPR022048">
    <property type="entry name" value="Envelope_fusion-like"/>
</dbReference>
<comment type="caution">
    <text evidence="1">The sequence shown here is derived from an EMBL/GenBank/DDBJ whole genome shotgun (WGS) entry which is preliminary data.</text>
</comment>
<dbReference type="AlphaFoldDB" id="A0A7J6V7Q1"/>
<dbReference type="OrthoDB" id="6628329at2759"/>
<name>A0A7J6V7Q1_THATH</name>
<sequence>MTKRFGSVEISDTCEQFVQLFRRATLPHLYEIESNNRNMQLTMGEDSMEKGRVRRGLINVAKKISKVLYGMYSEIDMEFVFNKILELSQSRKQSITFIPERTRITQVEPDRQTKKLLQHQQKLEENLQYLQNQTKGLIQTLNKLEFKTRLLEQAFLFEVMLNQYSYETLNLMSIVNSAINGKIHTSVFSSEQLLMEMGEIKMNLPGGTTFPLEIKAESLTQLIQISDLTIFHREHYLVFSLGIPLISVDEYTMYHPIPLPIQYDSNTIALISPEVDYLALSNDNEKFFVLGTNQWESCNKLEPYTLCKGDQPIRYQAGSNLCVLSRISNLQSPLKDCRVNLVTLNAPVWHRLTKTNAWLYFTQTDLSTIKCSDPPQTFRVEISGVGRLTASPS</sequence>